<feature type="chain" id="PRO_5025045095" evidence="1">
    <location>
        <begin position="19"/>
        <end position="89"/>
    </location>
</feature>
<accession>A0A660KU18</accession>
<gene>
    <name evidence="2" type="ORF">FH972_010332</name>
</gene>
<keyword evidence="3" id="KW-1185">Reference proteome</keyword>
<evidence type="ECO:0000313" key="2">
    <source>
        <dbReference type="EMBL" id="KAE8037769.1"/>
    </source>
</evidence>
<protein>
    <submittedName>
        <fullName evidence="2">Uncharacterized protein</fullName>
    </submittedName>
</protein>
<keyword evidence="1" id="KW-0732">Signal</keyword>
<dbReference type="AlphaFoldDB" id="A0A660KU18"/>
<feature type="signal peptide" evidence="1">
    <location>
        <begin position="1"/>
        <end position="18"/>
    </location>
</feature>
<reference evidence="2 3" key="1">
    <citation type="submission" date="2019-06" db="EMBL/GenBank/DDBJ databases">
        <title>A chromosomal-level reference genome of Carpinus fangiana (Coryloideae, Betulaceae).</title>
        <authorList>
            <person name="Yang X."/>
            <person name="Wang Z."/>
            <person name="Zhang L."/>
            <person name="Hao G."/>
            <person name="Liu J."/>
            <person name="Yang Y."/>
        </authorList>
    </citation>
    <scope>NUCLEOTIDE SEQUENCE [LARGE SCALE GENOMIC DNA]</scope>
    <source>
        <strain evidence="2">Cfa_2016G</strain>
        <tissue evidence="2">Leaf</tissue>
    </source>
</reference>
<dbReference type="EMBL" id="CM017324">
    <property type="protein sequence ID" value="KAE8037769.1"/>
    <property type="molecule type" value="Genomic_DNA"/>
</dbReference>
<evidence type="ECO:0000256" key="1">
    <source>
        <dbReference type="SAM" id="SignalP"/>
    </source>
</evidence>
<organism evidence="2 3">
    <name type="scientific">Carpinus fangiana</name>
    <dbReference type="NCBI Taxonomy" id="176857"/>
    <lineage>
        <taxon>Eukaryota</taxon>
        <taxon>Viridiplantae</taxon>
        <taxon>Streptophyta</taxon>
        <taxon>Embryophyta</taxon>
        <taxon>Tracheophyta</taxon>
        <taxon>Spermatophyta</taxon>
        <taxon>Magnoliopsida</taxon>
        <taxon>eudicotyledons</taxon>
        <taxon>Gunneridae</taxon>
        <taxon>Pentapetalae</taxon>
        <taxon>rosids</taxon>
        <taxon>fabids</taxon>
        <taxon>Fagales</taxon>
        <taxon>Betulaceae</taxon>
        <taxon>Carpinus</taxon>
    </lineage>
</organism>
<dbReference type="Proteomes" id="UP000327013">
    <property type="component" value="Chromosome 4"/>
</dbReference>
<evidence type="ECO:0000313" key="3">
    <source>
        <dbReference type="Proteomes" id="UP000327013"/>
    </source>
</evidence>
<proteinExistence type="predicted"/>
<sequence>MALMNLIRSLLFLGLVLTIVFSNKALLESNLEDIITSDVPLNNNIGGKKLLNYTAVMLRSDDVVDQIIHAYQLSKARMAHYPRHAFFLL</sequence>
<name>A0A660KU18_9ROSI</name>